<keyword evidence="4" id="KW-0788">Thiol protease</keyword>
<feature type="compositionally biased region" description="Polar residues" evidence="6">
    <location>
        <begin position="83"/>
        <end position="96"/>
    </location>
</feature>
<dbReference type="Gene3D" id="3.40.395.10">
    <property type="entry name" value="Adenoviral Proteinase, Chain A"/>
    <property type="match status" value="1"/>
</dbReference>
<dbReference type="AlphaFoldDB" id="A0A336K222"/>
<dbReference type="PROSITE" id="PS50600">
    <property type="entry name" value="ULP_PROTEASE"/>
    <property type="match status" value="1"/>
</dbReference>
<evidence type="ECO:0000256" key="4">
    <source>
        <dbReference type="ARBA" id="ARBA00022807"/>
    </source>
</evidence>
<organism evidence="8">
    <name type="scientific">Culicoides sonorensis</name>
    <name type="common">Biting midge</name>
    <dbReference type="NCBI Taxonomy" id="179676"/>
    <lineage>
        <taxon>Eukaryota</taxon>
        <taxon>Metazoa</taxon>
        <taxon>Ecdysozoa</taxon>
        <taxon>Arthropoda</taxon>
        <taxon>Hexapoda</taxon>
        <taxon>Insecta</taxon>
        <taxon>Pterygota</taxon>
        <taxon>Neoptera</taxon>
        <taxon>Endopterygota</taxon>
        <taxon>Diptera</taxon>
        <taxon>Nematocera</taxon>
        <taxon>Chironomoidea</taxon>
        <taxon>Ceratopogonidae</taxon>
        <taxon>Ceratopogoninae</taxon>
        <taxon>Culicoides</taxon>
        <taxon>Monoculicoides</taxon>
    </lineage>
</organism>
<evidence type="ECO:0000313" key="9">
    <source>
        <dbReference type="EMBL" id="SSX19396.1"/>
    </source>
</evidence>
<dbReference type="FunFam" id="3.40.395.10:FF:000001">
    <property type="entry name" value="Sentrin-specific protease 1"/>
    <property type="match status" value="1"/>
</dbReference>
<feature type="coiled-coil region" evidence="5">
    <location>
        <begin position="352"/>
        <end position="412"/>
    </location>
</feature>
<evidence type="ECO:0000256" key="2">
    <source>
        <dbReference type="ARBA" id="ARBA00022670"/>
    </source>
</evidence>
<dbReference type="PANTHER" id="PTHR12606">
    <property type="entry name" value="SENTRIN/SUMO-SPECIFIC PROTEASE"/>
    <property type="match status" value="1"/>
</dbReference>
<keyword evidence="5" id="KW-0175">Coiled coil</keyword>
<dbReference type="GO" id="GO:0016926">
    <property type="term" value="P:protein desumoylation"/>
    <property type="evidence" value="ECO:0007669"/>
    <property type="project" value="TreeGrafter"/>
</dbReference>
<reference evidence="8" key="1">
    <citation type="submission" date="2018-04" db="EMBL/GenBank/DDBJ databases">
        <authorList>
            <person name="Go L.Y."/>
            <person name="Mitchell J.A."/>
        </authorList>
    </citation>
    <scope>NUCLEOTIDE SEQUENCE</scope>
    <source>
        <tissue evidence="8">Whole organism</tissue>
    </source>
</reference>
<evidence type="ECO:0000259" key="7">
    <source>
        <dbReference type="PROSITE" id="PS50600"/>
    </source>
</evidence>
<dbReference type="EMBL" id="UFQT01000071">
    <property type="protein sequence ID" value="SSX19396.1"/>
    <property type="molecule type" value="Genomic_DNA"/>
</dbReference>
<name>A0A336K222_CULSO</name>
<feature type="region of interest" description="Disordered" evidence="6">
    <location>
        <begin position="78"/>
        <end position="97"/>
    </location>
</feature>
<keyword evidence="3" id="KW-0378">Hydrolase</keyword>
<comment type="similarity">
    <text evidence="1">Belongs to the peptidase C48 family.</text>
</comment>
<evidence type="ECO:0000256" key="5">
    <source>
        <dbReference type="SAM" id="Coils"/>
    </source>
</evidence>
<dbReference type="GO" id="GO:0060255">
    <property type="term" value="P:regulation of macromolecule metabolic process"/>
    <property type="evidence" value="ECO:0007669"/>
    <property type="project" value="UniProtKB-ARBA"/>
</dbReference>
<dbReference type="GO" id="GO:0006508">
    <property type="term" value="P:proteolysis"/>
    <property type="evidence" value="ECO:0007669"/>
    <property type="project" value="UniProtKB-KW"/>
</dbReference>
<proteinExistence type="inferred from homology"/>
<dbReference type="GO" id="GO:0016929">
    <property type="term" value="F:deSUMOylase activity"/>
    <property type="evidence" value="ECO:0007669"/>
    <property type="project" value="TreeGrafter"/>
</dbReference>
<dbReference type="GO" id="GO:0005634">
    <property type="term" value="C:nucleus"/>
    <property type="evidence" value="ECO:0007669"/>
    <property type="project" value="TreeGrafter"/>
</dbReference>
<keyword evidence="2" id="KW-0645">Protease</keyword>
<evidence type="ECO:0000313" key="8">
    <source>
        <dbReference type="EMBL" id="SSW99014.1"/>
    </source>
</evidence>
<dbReference type="InterPro" id="IPR038765">
    <property type="entry name" value="Papain-like_cys_pep_sf"/>
</dbReference>
<evidence type="ECO:0000256" key="6">
    <source>
        <dbReference type="SAM" id="MobiDB-lite"/>
    </source>
</evidence>
<dbReference type="Pfam" id="PF02902">
    <property type="entry name" value="Peptidase_C48"/>
    <property type="match status" value="1"/>
</dbReference>
<evidence type="ECO:0000256" key="3">
    <source>
        <dbReference type="ARBA" id="ARBA00022801"/>
    </source>
</evidence>
<dbReference type="VEuPathDB" id="VectorBase:CSON013837"/>
<dbReference type="SUPFAM" id="SSF54001">
    <property type="entry name" value="Cysteine proteinases"/>
    <property type="match status" value="1"/>
</dbReference>
<accession>A0A336K222</accession>
<feature type="region of interest" description="Disordered" evidence="6">
    <location>
        <begin position="291"/>
        <end position="313"/>
    </location>
</feature>
<dbReference type="PANTHER" id="PTHR12606:SF141">
    <property type="entry name" value="GH15225P-RELATED"/>
    <property type="match status" value="1"/>
</dbReference>
<protein>
    <submittedName>
        <fullName evidence="8">CSON013837 protein</fullName>
    </submittedName>
</protein>
<evidence type="ECO:0000256" key="1">
    <source>
        <dbReference type="ARBA" id="ARBA00005234"/>
    </source>
</evidence>
<gene>
    <name evidence="8" type="primary">CSON013837</name>
</gene>
<reference evidence="9" key="2">
    <citation type="submission" date="2018-07" db="EMBL/GenBank/DDBJ databases">
        <authorList>
            <person name="Quirk P.G."/>
            <person name="Krulwich T.A."/>
        </authorList>
    </citation>
    <scope>NUCLEOTIDE SEQUENCE</scope>
</reference>
<feature type="domain" description="Ubiquitin-like protease family profile" evidence="7">
    <location>
        <begin position="436"/>
        <end position="600"/>
    </location>
</feature>
<dbReference type="InterPro" id="IPR003653">
    <property type="entry name" value="Peptidase_C48_C"/>
</dbReference>
<sequence length="631" mass="72472">MSGAIHRIREIFNSLFSDGNDRKRPADRDNFYYPSAKFRRVGYDNEDEYSDTDMDDLFGSKNKRKSFSSNKRYTSGIPFTNGYGHSSSDRTTNNDLPNDDVVFVSDQPPSTTPIFVTRVKPFKINDPIAHSSLRMDRVPPLMPLPKTSNNTSTASGPFRTNSTLASTSRLNFGQNNTKPPVPKAVPISLFSHANGMFSSTMQKQNMGLGFKGIDTVERLSRGQQMTSMARSRSPTGAMGTSIFSFNREKDEKLEYIKLLKQVCPDIYSHSKLNNTTFVDLTKDETKINRTNNVDLTSDEDKDSSKRARSIPPTEQVNTLLERLSVKAAFDPNLSLKYKTRAEEAAKERQIKIQKEEEILKERRNETDEVQRNFRKRVQSVPMIYDEIIQRIHDGEEEEEEEEESQYPELTAEHHKTIKYALYGGSASEVIINKFNLRITRNDLNTLVGTTWLNDEVINFYMNLIMERAEKRTDLPKSYCFNTFFIPTLMQRGHSGVRRWTRKVDVFSFDLLPVPVHVGGIHWCMAIIRMKDKIIRYYDSMGNPNQPVLDALERYLIDEAMDKKKITFDTSDWKKESIRDCPQQRNGSDCGVFSCMNAEHLTRNASLSFSQNDMPYFRQKMVLEIATGNLIT</sequence>
<dbReference type="GO" id="GO:0080090">
    <property type="term" value="P:regulation of primary metabolic process"/>
    <property type="evidence" value="ECO:0007669"/>
    <property type="project" value="UniProtKB-ARBA"/>
</dbReference>
<dbReference type="EMBL" id="UFQS01000071">
    <property type="protein sequence ID" value="SSW99014.1"/>
    <property type="molecule type" value="Genomic_DNA"/>
</dbReference>